<evidence type="ECO:0000313" key="1">
    <source>
        <dbReference type="EMBL" id="QXJ28443.1"/>
    </source>
</evidence>
<name>A0A8F5BNB7_SACSH</name>
<proteinExistence type="predicted"/>
<dbReference type="AlphaFoldDB" id="A0A8F5BNB7"/>
<dbReference type="KEGG" id="sshi:J5U23_01312"/>
<sequence length="75" mass="8223">MHNPRKVLPVPPMKSGIPKTKKYSPLKLNVTVLYPNNQSASIGSQLLARLSSLQLIVPKIIRITNPIPIAQGVNE</sequence>
<accession>A0A8F5BNB7</accession>
<evidence type="ECO:0000313" key="2">
    <source>
        <dbReference type="Proteomes" id="UP000694018"/>
    </source>
</evidence>
<dbReference type="EMBL" id="CP077717">
    <property type="protein sequence ID" value="QXJ28443.1"/>
    <property type="molecule type" value="Genomic_DNA"/>
</dbReference>
<organism evidence="1 2">
    <name type="scientific">Saccharolobus shibatae (strain ATCC 51178 / DSM 5389 / JCM 8931 / NBRC 15437 / B12)</name>
    <name type="common">Sulfolobus shibatae</name>
    <dbReference type="NCBI Taxonomy" id="523848"/>
    <lineage>
        <taxon>Archaea</taxon>
        <taxon>Thermoproteota</taxon>
        <taxon>Thermoprotei</taxon>
        <taxon>Sulfolobales</taxon>
        <taxon>Sulfolobaceae</taxon>
        <taxon>Saccharolobus</taxon>
    </lineage>
</organism>
<gene>
    <name evidence="1" type="ORF">J5U23_01312</name>
</gene>
<dbReference type="Proteomes" id="UP000694018">
    <property type="component" value="Chromosome"/>
</dbReference>
<protein>
    <submittedName>
        <fullName evidence="1">Uncharacterized protein</fullName>
    </submittedName>
</protein>
<reference evidence="1" key="1">
    <citation type="journal article" date="2021" name="Environ. Microbiol.">
        <title>New insights into the diversity and evolution of the archaeal mobilome from three complete genomes of Saccharolobus shibatae.</title>
        <authorList>
            <person name="Medvedeva S."/>
            <person name="Brandt D."/>
            <person name="Cvirkaite-Krupovic V."/>
            <person name="Liu Y."/>
            <person name="Severinov K."/>
            <person name="Ishino S."/>
            <person name="Ishino Y."/>
            <person name="Prangishvili D."/>
            <person name="Kalinowski J."/>
            <person name="Krupovic M."/>
        </authorList>
    </citation>
    <scope>NUCLEOTIDE SEQUENCE</scope>
    <source>
        <strain evidence="1">B12</strain>
    </source>
</reference>